<gene>
    <name evidence="1" type="ORF">I6U51_19560</name>
</gene>
<dbReference type="AlphaFoldDB" id="A0A934M6R2"/>
<name>A0A934M6R2_9CLOT</name>
<keyword evidence="2" id="KW-1185">Reference proteome</keyword>
<protein>
    <submittedName>
        <fullName evidence="1">Uncharacterized protein</fullName>
    </submittedName>
</protein>
<evidence type="ECO:0000313" key="1">
    <source>
        <dbReference type="EMBL" id="MBI6874873.1"/>
    </source>
</evidence>
<dbReference type="Proteomes" id="UP000622687">
    <property type="component" value="Unassembled WGS sequence"/>
</dbReference>
<dbReference type="RefSeq" id="WP_211144247.1">
    <property type="nucleotide sequence ID" value="NZ_JAEEGB010000035.1"/>
</dbReference>
<organism evidence="1 2">
    <name type="scientific">Clostridium aciditolerans</name>
    <dbReference type="NCBI Taxonomy" id="339861"/>
    <lineage>
        <taxon>Bacteria</taxon>
        <taxon>Bacillati</taxon>
        <taxon>Bacillota</taxon>
        <taxon>Clostridia</taxon>
        <taxon>Eubacteriales</taxon>
        <taxon>Clostridiaceae</taxon>
        <taxon>Clostridium</taxon>
    </lineage>
</organism>
<comment type="caution">
    <text evidence="1">The sequence shown here is derived from an EMBL/GenBank/DDBJ whole genome shotgun (WGS) entry which is preliminary data.</text>
</comment>
<proteinExistence type="predicted"/>
<reference evidence="1" key="1">
    <citation type="submission" date="2020-12" db="EMBL/GenBank/DDBJ databases">
        <title>Clostridium thailandense sp. nov., a novel acetogenic bacterium isolated from peat land soil in Thailand.</title>
        <authorList>
            <person name="Chaikitkaew S."/>
            <person name="Birkeland N.K."/>
        </authorList>
    </citation>
    <scope>NUCLEOTIDE SEQUENCE</scope>
    <source>
        <strain evidence="1">DSM 17425</strain>
    </source>
</reference>
<accession>A0A934M6R2</accession>
<evidence type="ECO:0000313" key="2">
    <source>
        <dbReference type="Proteomes" id="UP000622687"/>
    </source>
</evidence>
<sequence>MKKWKIDIYIIDKIIEVYRIVYEGKFIISAKEKHYVMFKIQDDYGSVILYDAKNFEIISDKNTNYIEKKISEDKYRFTHKFIRYDGFWSILNMLWKLKE</sequence>
<dbReference type="EMBL" id="JAEEGB010000035">
    <property type="protein sequence ID" value="MBI6874873.1"/>
    <property type="molecule type" value="Genomic_DNA"/>
</dbReference>